<evidence type="ECO:0000313" key="3">
    <source>
        <dbReference type="Proteomes" id="UP001172673"/>
    </source>
</evidence>
<dbReference type="AlphaFoldDB" id="A0AA38X2X9"/>
<gene>
    <name evidence="2" type="ORF">H2200_009717</name>
</gene>
<dbReference type="EMBL" id="JAPDRK010000015">
    <property type="protein sequence ID" value="KAJ9605868.1"/>
    <property type="molecule type" value="Genomic_DNA"/>
</dbReference>
<organism evidence="2 3">
    <name type="scientific">Cladophialophora chaetospira</name>
    <dbReference type="NCBI Taxonomy" id="386627"/>
    <lineage>
        <taxon>Eukaryota</taxon>
        <taxon>Fungi</taxon>
        <taxon>Dikarya</taxon>
        <taxon>Ascomycota</taxon>
        <taxon>Pezizomycotina</taxon>
        <taxon>Eurotiomycetes</taxon>
        <taxon>Chaetothyriomycetidae</taxon>
        <taxon>Chaetothyriales</taxon>
        <taxon>Herpotrichiellaceae</taxon>
        <taxon>Cladophialophora</taxon>
    </lineage>
</organism>
<accession>A0AA38X2X9</accession>
<evidence type="ECO:0000313" key="2">
    <source>
        <dbReference type="EMBL" id="KAJ9605868.1"/>
    </source>
</evidence>
<evidence type="ECO:0008006" key="4">
    <source>
        <dbReference type="Google" id="ProtNLM"/>
    </source>
</evidence>
<feature type="chain" id="PRO_5041435543" description="N-acetyltransferase domain-containing protein" evidence="1">
    <location>
        <begin position="24"/>
        <end position="311"/>
    </location>
</feature>
<proteinExistence type="predicted"/>
<dbReference type="SUPFAM" id="SSF55729">
    <property type="entry name" value="Acyl-CoA N-acyltransferases (Nat)"/>
    <property type="match status" value="1"/>
</dbReference>
<name>A0AA38X2X9_9EURO</name>
<protein>
    <recommendedName>
        <fullName evidence="4">N-acetyltransferase domain-containing protein</fullName>
    </recommendedName>
</protein>
<comment type="caution">
    <text evidence="2">The sequence shown here is derived from an EMBL/GenBank/DDBJ whole genome shotgun (WGS) entry which is preliminary data.</text>
</comment>
<dbReference type="InterPro" id="IPR016181">
    <property type="entry name" value="Acyl_CoA_acyltransferase"/>
</dbReference>
<dbReference type="Proteomes" id="UP001172673">
    <property type="component" value="Unassembled WGS sequence"/>
</dbReference>
<feature type="signal peptide" evidence="1">
    <location>
        <begin position="1"/>
        <end position="23"/>
    </location>
</feature>
<keyword evidence="1" id="KW-0732">Signal</keyword>
<dbReference type="Gene3D" id="3.40.630.30">
    <property type="match status" value="1"/>
</dbReference>
<dbReference type="PANTHER" id="PTHR42791:SF2">
    <property type="entry name" value="N-ACETYLTRANSFERASE DOMAIN-CONTAINING PROTEIN"/>
    <property type="match status" value="1"/>
</dbReference>
<dbReference type="PANTHER" id="PTHR42791">
    <property type="entry name" value="GNAT FAMILY ACETYLTRANSFERASE"/>
    <property type="match status" value="1"/>
</dbReference>
<keyword evidence="3" id="KW-1185">Reference proteome</keyword>
<sequence length="311" mass="34654">MALMNLINAVVVVVAVSIGVSSAAPHPAFEFRNVSYSDLDAIVDTIVSAFDPGVMWTYLYQFRDTFPEYHWRCVYEAAENQIPEYQDATGTFGHVIVPSVRGNKDAQSFAFWKMMRKGEGEGKSSAGDFLGLPFECSMPRESAATQSEERSKSDVSFGQGLNRAAQAPIDLGQESLSEIKLPCSLHLDMNLIRTAHLAPQLNKAEKDYIEDAYEYQLYLGLLATHPDWDGNGFGAAQVEWGMDFAKAEEQRLSLSEGRKIRVPVTLLATPAGYPLYKSLGFESVANVTFVLIDSFQGSTTWFEYMRWFSDD</sequence>
<evidence type="ECO:0000256" key="1">
    <source>
        <dbReference type="SAM" id="SignalP"/>
    </source>
</evidence>
<dbReference type="InterPro" id="IPR052523">
    <property type="entry name" value="Trichothecene_AcTrans"/>
</dbReference>
<reference evidence="2" key="1">
    <citation type="submission" date="2022-10" db="EMBL/GenBank/DDBJ databases">
        <title>Culturing micro-colonial fungi from biological soil crusts in the Mojave desert and describing Neophaeococcomyces mojavensis, and introducing the new genera and species Taxawa tesnikishii.</title>
        <authorList>
            <person name="Kurbessoian T."/>
            <person name="Stajich J.E."/>
        </authorList>
    </citation>
    <scope>NUCLEOTIDE SEQUENCE</scope>
    <source>
        <strain evidence="2">TK_41</strain>
    </source>
</reference>